<gene>
    <name evidence="3" type="ORF">INT47_006192</name>
</gene>
<reference evidence="3" key="1">
    <citation type="submission" date="2020-12" db="EMBL/GenBank/DDBJ databases">
        <title>Metabolic potential, ecology and presence of endohyphal bacteria is reflected in genomic diversity of Mucoromycotina.</title>
        <authorList>
            <person name="Muszewska A."/>
            <person name="Okrasinska A."/>
            <person name="Steczkiewicz K."/>
            <person name="Drgas O."/>
            <person name="Orlowska M."/>
            <person name="Perlinska-Lenart U."/>
            <person name="Aleksandrzak-Piekarczyk T."/>
            <person name="Szatraj K."/>
            <person name="Zielenkiewicz U."/>
            <person name="Pilsyk S."/>
            <person name="Malc E."/>
            <person name="Mieczkowski P."/>
            <person name="Kruszewska J.S."/>
            <person name="Biernat P."/>
            <person name="Pawlowska J."/>
        </authorList>
    </citation>
    <scope>NUCLEOTIDE SEQUENCE</scope>
    <source>
        <strain evidence="3">WA0000017839</strain>
    </source>
</reference>
<name>A0A8H7REW4_9FUNG</name>
<feature type="compositionally biased region" description="Acidic residues" evidence="1">
    <location>
        <begin position="396"/>
        <end position="415"/>
    </location>
</feature>
<keyword evidence="2" id="KW-0472">Membrane</keyword>
<feature type="compositionally biased region" description="Basic and acidic residues" evidence="1">
    <location>
        <begin position="296"/>
        <end position="309"/>
    </location>
</feature>
<proteinExistence type="predicted"/>
<feature type="compositionally biased region" description="Basic and acidic residues" evidence="1">
    <location>
        <begin position="1"/>
        <end position="14"/>
    </location>
</feature>
<dbReference type="EMBL" id="JAEPRD010000020">
    <property type="protein sequence ID" value="KAG2208336.1"/>
    <property type="molecule type" value="Genomic_DNA"/>
</dbReference>
<dbReference type="Proteomes" id="UP000603453">
    <property type="component" value="Unassembled WGS sequence"/>
</dbReference>
<keyword evidence="2" id="KW-0812">Transmembrane</keyword>
<feature type="compositionally biased region" description="Basic residues" evidence="1">
    <location>
        <begin position="15"/>
        <end position="27"/>
    </location>
</feature>
<keyword evidence="4" id="KW-1185">Reference proteome</keyword>
<feature type="region of interest" description="Disordered" evidence="1">
    <location>
        <begin position="296"/>
        <end position="331"/>
    </location>
</feature>
<feature type="compositionally biased region" description="Basic and acidic residues" evidence="1">
    <location>
        <begin position="142"/>
        <end position="166"/>
    </location>
</feature>
<evidence type="ECO:0000256" key="1">
    <source>
        <dbReference type="SAM" id="MobiDB-lite"/>
    </source>
</evidence>
<feature type="compositionally biased region" description="Polar residues" evidence="1">
    <location>
        <begin position="30"/>
        <end position="47"/>
    </location>
</feature>
<keyword evidence="2" id="KW-1133">Transmembrane helix</keyword>
<feature type="region of interest" description="Disordered" evidence="1">
    <location>
        <begin position="388"/>
        <end position="415"/>
    </location>
</feature>
<feature type="region of interest" description="Disordered" evidence="1">
    <location>
        <begin position="228"/>
        <end position="274"/>
    </location>
</feature>
<feature type="compositionally biased region" description="Acidic residues" evidence="1">
    <location>
        <begin position="263"/>
        <end position="274"/>
    </location>
</feature>
<sequence>MLPHSDEKAKESLIKKRSFSLINKRHERSQSSSSALAPTQQPSTFNLENKRGWLESTPVQVTPSRSLDNRRSYNVTKSSTTNYHHHHQHQQQQQQQHTHRKPTKDIADLLGAVSDEDIFKLTELTSRLPEVNTNKHHTRKRSDHDENITRKRMQSEDDPVTPEKKITSPATSSSEMNESKRRSWLYKSLIKPIKKNTTKREDNQNVMTASASIAEDFYNNNPLPINNFGGRSGQFKSATGGGEPSTSNNRRDSFDSFQSSFLDESDTVSKEDEELVENNEFVDYHDAVFDQWEHDHQRAGVDPTHEERPNLQSAENNEPIAKNEPEPAVEEEDVLLELKKNSSPAVNINTLQEAEETFLFDYESIPSEVQKLIDKYGDLGKAEIKELTVKHKHGESDDDNDEEEEEEEEEGEETVDEIDIITGNHTATEKGRRHIAIVTTARSDNIEFTKLVPVVMEGSAHEGPFVDLHVSLFGEENSDDVNAEEFQDTIQSIEQNLERFQSFKRNADSFLVDHLETMQSLNLYSHADLPRNSSFPSLQSSAILTEEPEPLTPSSSSLTRRTTYEIRKEKYSRNARSMYSSSSEYPFDCRQKEIMSLVNSLQNELNRFKQSLEKTEHFVNHVQLDMDDTRLRMETYIKDIPETHYSSLKKLEVDIESILSNRAKNPWLDRGYALLSYFLTLFALGVWIVIYILKLGKTILLFPKRLWSAYSDYLIERNKHVKKASMMSVAAGATSADDSLFQRSHRHTRQNNI</sequence>
<comment type="caution">
    <text evidence="3">The sequence shown here is derived from an EMBL/GenBank/DDBJ whole genome shotgun (WGS) entry which is preliminary data.</text>
</comment>
<feature type="compositionally biased region" description="Polar residues" evidence="1">
    <location>
        <begin position="57"/>
        <end position="82"/>
    </location>
</feature>
<evidence type="ECO:0000313" key="4">
    <source>
        <dbReference type="Proteomes" id="UP000603453"/>
    </source>
</evidence>
<dbReference type="OrthoDB" id="2290256at2759"/>
<feature type="transmembrane region" description="Helical" evidence="2">
    <location>
        <begin position="672"/>
        <end position="693"/>
    </location>
</feature>
<feature type="region of interest" description="Disordered" evidence="1">
    <location>
        <begin position="130"/>
        <end position="181"/>
    </location>
</feature>
<accession>A0A8H7REW4</accession>
<protein>
    <submittedName>
        <fullName evidence="3">Uncharacterized protein</fullName>
    </submittedName>
</protein>
<feature type="region of interest" description="Disordered" evidence="1">
    <location>
        <begin position="1"/>
        <end position="103"/>
    </location>
</feature>
<evidence type="ECO:0000313" key="3">
    <source>
        <dbReference type="EMBL" id="KAG2208336.1"/>
    </source>
</evidence>
<evidence type="ECO:0000256" key="2">
    <source>
        <dbReference type="SAM" id="Phobius"/>
    </source>
</evidence>
<organism evidence="3 4">
    <name type="scientific">Mucor saturninus</name>
    <dbReference type="NCBI Taxonomy" id="64648"/>
    <lineage>
        <taxon>Eukaryota</taxon>
        <taxon>Fungi</taxon>
        <taxon>Fungi incertae sedis</taxon>
        <taxon>Mucoromycota</taxon>
        <taxon>Mucoromycotina</taxon>
        <taxon>Mucoromycetes</taxon>
        <taxon>Mucorales</taxon>
        <taxon>Mucorineae</taxon>
        <taxon>Mucoraceae</taxon>
        <taxon>Mucor</taxon>
    </lineage>
</organism>
<dbReference type="AlphaFoldDB" id="A0A8H7REW4"/>